<evidence type="ECO:0000259" key="5">
    <source>
        <dbReference type="Pfam" id="PF04198"/>
    </source>
</evidence>
<dbReference type="SUPFAM" id="SSF100950">
    <property type="entry name" value="NagB/RpiA/CoA transferase-like"/>
    <property type="match status" value="1"/>
</dbReference>
<keyword evidence="3" id="KW-0238">DNA-binding</keyword>
<evidence type="ECO:0000313" key="7">
    <source>
        <dbReference type="EMBL" id="MCH1625758.1"/>
    </source>
</evidence>
<proteinExistence type="inferred from homology"/>
<evidence type="ECO:0000256" key="1">
    <source>
        <dbReference type="ARBA" id="ARBA00010466"/>
    </source>
</evidence>
<evidence type="ECO:0000256" key="4">
    <source>
        <dbReference type="ARBA" id="ARBA00023163"/>
    </source>
</evidence>
<dbReference type="EMBL" id="JAKTTI010000014">
    <property type="protein sequence ID" value="MCH1625758.1"/>
    <property type="molecule type" value="Genomic_DNA"/>
</dbReference>
<dbReference type="Gene3D" id="3.40.50.1360">
    <property type="match status" value="1"/>
</dbReference>
<dbReference type="InterPro" id="IPR037171">
    <property type="entry name" value="NagB/RpiA_transferase-like"/>
</dbReference>
<comment type="caution">
    <text evidence="7">The sequence shown here is derived from an EMBL/GenBank/DDBJ whole genome shotgun (WGS) entry which is preliminary data.</text>
</comment>
<dbReference type="Pfam" id="PF04198">
    <property type="entry name" value="Sugar-bind"/>
    <property type="match status" value="1"/>
</dbReference>
<dbReference type="PANTHER" id="PTHR34294:SF5">
    <property type="entry name" value="CENTRAL GLYCOLYTIC GENES REGULATOR"/>
    <property type="match status" value="1"/>
</dbReference>
<dbReference type="InterPro" id="IPR036388">
    <property type="entry name" value="WH-like_DNA-bd_sf"/>
</dbReference>
<evidence type="ECO:0000256" key="2">
    <source>
        <dbReference type="ARBA" id="ARBA00023015"/>
    </source>
</evidence>
<feature type="domain" description="Sugar-binding" evidence="5">
    <location>
        <begin position="90"/>
        <end position="337"/>
    </location>
</feature>
<keyword evidence="2" id="KW-0805">Transcription regulation</keyword>
<dbReference type="InterPro" id="IPR036390">
    <property type="entry name" value="WH_DNA-bd_sf"/>
</dbReference>
<protein>
    <recommendedName>
        <fullName evidence="9">Central glycolytic genes regulator</fullName>
    </recommendedName>
</protein>
<sequence length="339" mass="37352">MKSLIQAQRKLLPDLLEVMQKRHDILKYIRLMQPIGRRSLSTSLGHSERVLRSEVQFLKEQNLVDFSTAGMSLTKEGQQLLVELEEIMKEVSGLRVIEEKLKKKLNLKDVIVVSGDSDIFPWVKKEMGRACVSCIKERLSGENIVAVTGGTTLASVAEMMSPDSKDREILFVPARGGLGERVENQANTICAKMAEKASGDYRLLHVPDVVSVDAYQSIVAEPSIKAVLHLIKSSSMVVHGIGDAKTMAERRKTDEEDMKKIIHSNAVAEAFGYYFNEDGSVVHKVKTIGIHLDDLEGIHDVIAVAGGASKAKAIQAYFKQARDTLLITDEGAAKELVKG</sequence>
<dbReference type="GO" id="GO:0030246">
    <property type="term" value="F:carbohydrate binding"/>
    <property type="evidence" value="ECO:0007669"/>
    <property type="project" value="InterPro"/>
</dbReference>
<dbReference type="Pfam" id="PF21715">
    <property type="entry name" value="CggR_N"/>
    <property type="match status" value="1"/>
</dbReference>
<name>A0AAW5E9H3_9BACI</name>
<comment type="similarity">
    <text evidence="1">Belongs to the SorC transcriptional regulatory family.</text>
</comment>
<evidence type="ECO:0000313" key="8">
    <source>
        <dbReference type="Proteomes" id="UP001431131"/>
    </source>
</evidence>
<dbReference type="GO" id="GO:0003677">
    <property type="term" value="F:DNA binding"/>
    <property type="evidence" value="ECO:0007669"/>
    <property type="project" value="UniProtKB-KW"/>
</dbReference>
<feature type="domain" description="CggR N-terminal DNA binding" evidence="6">
    <location>
        <begin position="18"/>
        <end position="88"/>
    </location>
</feature>
<accession>A0AAW5E9H3</accession>
<dbReference type="RefSeq" id="WP_240255529.1">
    <property type="nucleotide sequence ID" value="NZ_JAKTTI010000014.1"/>
</dbReference>
<keyword evidence="8" id="KW-1185">Reference proteome</keyword>
<dbReference type="Gene3D" id="1.10.10.10">
    <property type="entry name" value="Winged helix-like DNA-binding domain superfamily/Winged helix DNA-binding domain"/>
    <property type="match status" value="1"/>
</dbReference>
<reference evidence="7" key="1">
    <citation type="submission" date="2022-02" db="EMBL/GenBank/DDBJ databases">
        <title>Fredinandcohnia quinoae sp. nov. isolated from Chenopodium quinoa seeds.</title>
        <authorList>
            <person name="Saati-Santamaria Z."/>
            <person name="Flores-Felix J.D."/>
            <person name="Igual J.M."/>
            <person name="Velazquez E."/>
            <person name="Garcia-Fraile P."/>
            <person name="Martinez-Molina E."/>
        </authorList>
    </citation>
    <scope>NUCLEOTIDE SEQUENCE</scope>
    <source>
        <strain evidence="7">SECRCQ15</strain>
    </source>
</reference>
<organism evidence="7 8">
    <name type="scientific">Fredinandcohnia quinoae</name>
    <dbReference type="NCBI Taxonomy" id="2918902"/>
    <lineage>
        <taxon>Bacteria</taxon>
        <taxon>Bacillati</taxon>
        <taxon>Bacillota</taxon>
        <taxon>Bacilli</taxon>
        <taxon>Bacillales</taxon>
        <taxon>Bacillaceae</taxon>
        <taxon>Fredinandcohnia</taxon>
    </lineage>
</organism>
<dbReference type="InterPro" id="IPR051054">
    <property type="entry name" value="SorC_transcr_regulators"/>
</dbReference>
<dbReference type="InterPro" id="IPR007324">
    <property type="entry name" value="Sugar-bd_dom_put"/>
</dbReference>
<dbReference type="Proteomes" id="UP001431131">
    <property type="component" value="Unassembled WGS sequence"/>
</dbReference>
<dbReference type="AlphaFoldDB" id="A0AAW5E9H3"/>
<evidence type="ECO:0008006" key="9">
    <source>
        <dbReference type="Google" id="ProtNLM"/>
    </source>
</evidence>
<evidence type="ECO:0000256" key="3">
    <source>
        <dbReference type="ARBA" id="ARBA00023125"/>
    </source>
</evidence>
<gene>
    <name evidence="7" type="ORF">MJG50_10495</name>
</gene>
<evidence type="ECO:0000259" key="6">
    <source>
        <dbReference type="Pfam" id="PF21715"/>
    </source>
</evidence>
<dbReference type="PANTHER" id="PTHR34294">
    <property type="entry name" value="TRANSCRIPTIONAL REGULATOR-RELATED"/>
    <property type="match status" value="1"/>
</dbReference>
<dbReference type="InterPro" id="IPR048715">
    <property type="entry name" value="CggR_N"/>
</dbReference>
<dbReference type="SUPFAM" id="SSF46785">
    <property type="entry name" value="Winged helix' DNA-binding domain"/>
    <property type="match status" value="1"/>
</dbReference>
<keyword evidence="4" id="KW-0804">Transcription</keyword>